<dbReference type="InterPro" id="IPR051452">
    <property type="entry name" value="Diverse_Oxidoreductases"/>
</dbReference>
<sequence>MFTINVNGVDHRVEAPGDAPLLFVLRNDLGLHGPQFGCGEEACGACKVLVDGAAVPSCRLPLQRVGAARVVTLEGLAEEGEPHPVQRAFSDEQAMQCGMCANGMIIEAVALVMRGNPTDDGIREALQDNLCRCGAHHRIVRAVRRAADELWR</sequence>
<keyword evidence="3" id="KW-0408">Iron</keyword>
<keyword evidence="4" id="KW-0411">Iron-sulfur</keyword>
<dbReference type="Proteomes" id="UP000612899">
    <property type="component" value="Unassembled WGS sequence"/>
</dbReference>
<gene>
    <name evidence="6" type="ORF">Rhe02_17630</name>
</gene>
<dbReference type="InterPro" id="IPR012675">
    <property type="entry name" value="Beta-grasp_dom_sf"/>
</dbReference>
<dbReference type="PANTHER" id="PTHR44379">
    <property type="entry name" value="OXIDOREDUCTASE WITH IRON-SULFUR SUBUNIT"/>
    <property type="match status" value="1"/>
</dbReference>
<feature type="domain" description="2Fe-2S ferredoxin-type" evidence="5">
    <location>
        <begin position="1"/>
        <end position="76"/>
    </location>
</feature>
<evidence type="ECO:0000256" key="2">
    <source>
        <dbReference type="ARBA" id="ARBA00022723"/>
    </source>
</evidence>
<evidence type="ECO:0000256" key="3">
    <source>
        <dbReference type="ARBA" id="ARBA00023004"/>
    </source>
</evidence>
<dbReference type="InterPro" id="IPR002888">
    <property type="entry name" value="2Fe-2S-bd"/>
</dbReference>
<dbReference type="Gene3D" id="3.10.20.30">
    <property type="match status" value="1"/>
</dbReference>
<dbReference type="Pfam" id="PF01799">
    <property type="entry name" value="Fer2_2"/>
    <property type="match status" value="1"/>
</dbReference>
<keyword evidence="1" id="KW-0001">2Fe-2S</keyword>
<dbReference type="PANTHER" id="PTHR44379:SF6">
    <property type="entry name" value="BLR6046 PROTEIN"/>
    <property type="match status" value="1"/>
</dbReference>
<dbReference type="RefSeq" id="WP_203907612.1">
    <property type="nucleotide sequence ID" value="NZ_BONY01000009.1"/>
</dbReference>
<accession>A0A8J3Q5G7</accession>
<dbReference type="CDD" id="cd00207">
    <property type="entry name" value="fer2"/>
    <property type="match status" value="1"/>
</dbReference>
<comment type="caution">
    <text evidence="6">The sequence shown here is derived from an EMBL/GenBank/DDBJ whole genome shotgun (WGS) entry which is preliminary data.</text>
</comment>
<evidence type="ECO:0000313" key="6">
    <source>
        <dbReference type="EMBL" id="GIH03696.1"/>
    </source>
</evidence>
<dbReference type="InterPro" id="IPR036884">
    <property type="entry name" value="2Fe-2S-bd_dom_sf"/>
</dbReference>
<dbReference type="SUPFAM" id="SSF47741">
    <property type="entry name" value="CO dehydrogenase ISP C-domain like"/>
    <property type="match status" value="1"/>
</dbReference>
<dbReference type="AlphaFoldDB" id="A0A8J3Q5G7"/>
<dbReference type="InterPro" id="IPR036010">
    <property type="entry name" value="2Fe-2S_ferredoxin-like_sf"/>
</dbReference>
<keyword evidence="7" id="KW-1185">Reference proteome</keyword>
<evidence type="ECO:0000259" key="5">
    <source>
        <dbReference type="PROSITE" id="PS51085"/>
    </source>
</evidence>
<proteinExistence type="predicted"/>
<dbReference type="PROSITE" id="PS51085">
    <property type="entry name" value="2FE2S_FER_2"/>
    <property type="match status" value="1"/>
</dbReference>
<dbReference type="GO" id="GO:0051537">
    <property type="term" value="F:2 iron, 2 sulfur cluster binding"/>
    <property type="evidence" value="ECO:0007669"/>
    <property type="project" value="UniProtKB-KW"/>
</dbReference>
<evidence type="ECO:0000313" key="7">
    <source>
        <dbReference type="Proteomes" id="UP000612899"/>
    </source>
</evidence>
<dbReference type="Pfam" id="PF00111">
    <property type="entry name" value="Fer2"/>
    <property type="match status" value="1"/>
</dbReference>
<dbReference type="SUPFAM" id="SSF54292">
    <property type="entry name" value="2Fe-2S ferredoxin-like"/>
    <property type="match status" value="1"/>
</dbReference>
<dbReference type="Gene3D" id="1.10.150.120">
    <property type="entry name" value="[2Fe-2S]-binding domain"/>
    <property type="match status" value="1"/>
</dbReference>
<organism evidence="6 7">
    <name type="scientific">Rhizocola hellebori</name>
    <dbReference type="NCBI Taxonomy" id="1392758"/>
    <lineage>
        <taxon>Bacteria</taxon>
        <taxon>Bacillati</taxon>
        <taxon>Actinomycetota</taxon>
        <taxon>Actinomycetes</taxon>
        <taxon>Micromonosporales</taxon>
        <taxon>Micromonosporaceae</taxon>
        <taxon>Rhizocola</taxon>
    </lineage>
</organism>
<evidence type="ECO:0000256" key="4">
    <source>
        <dbReference type="ARBA" id="ARBA00023014"/>
    </source>
</evidence>
<protein>
    <submittedName>
        <fullName evidence="6">Oxidoreductase</fullName>
    </submittedName>
</protein>
<dbReference type="GO" id="GO:0016491">
    <property type="term" value="F:oxidoreductase activity"/>
    <property type="evidence" value="ECO:0007669"/>
    <property type="project" value="InterPro"/>
</dbReference>
<reference evidence="6" key="1">
    <citation type="submission" date="2021-01" db="EMBL/GenBank/DDBJ databases">
        <title>Whole genome shotgun sequence of Rhizocola hellebori NBRC 109834.</title>
        <authorList>
            <person name="Komaki H."/>
            <person name="Tamura T."/>
        </authorList>
    </citation>
    <scope>NUCLEOTIDE SEQUENCE</scope>
    <source>
        <strain evidence="6">NBRC 109834</strain>
    </source>
</reference>
<name>A0A8J3Q5G7_9ACTN</name>
<dbReference type="InterPro" id="IPR001041">
    <property type="entry name" value="2Fe-2S_ferredoxin-type"/>
</dbReference>
<evidence type="ECO:0000256" key="1">
    <source>
        <dbReference type="ARBA" id="ARBA00022714"/>
    </source>
</evidence>
<dbReference type="GO" id="GO:0046872">
    <property type="term" value="F:metal ion binding"/>
    <property type="evidence" value="ECO:0007669"/>
    <property type="project" value="UniProtKB-KW"/>
</dbReference>
<keyword evidence="2" id="KW-0479">Metal-binding</keyword>
<dbReference type="EMBL" id="BONY01000009">
    <property type="protein sequence ID" value="GIH03696.1"/>
    <property type="molecule type" value="Genomic_DNA"/>
</dbReference>